<dbReference type="PANTHER" id="PTHR41694:SF3">
    <property type="entry name" value="RNA-DIRECTED DNA POLYMERASE-RELATED"/>
    <property type="match status" value="1"/>
</dbReference>
<dbReference type="GO" id="GO:0004523">
    <property type="term" value="F:RNA-DNA hybrid ribonuclease activity"/>
    <property type="evidence" value="ECO:0007669"/>
    <property type="project" value="UniProtKB-EC"/>
</dbReference>
<dbReference type="InterPro" id="IPR036397">
    <property type="entry name" value="RNaseH_sf"/>
</dbReference>
<dbReference type="Proteomes" id="UP000030759">
    <property type="component" value="Unassembled WGS sequence"/>
</dbReference>
<keyword evidence="2" id="KW-0548">Nucleotidyltransferase</keyword>
<keyword evidence="3" id="KW-0540">Nuclease</keyword>
<keyword evidence="5 8" id="KW-0378">Hydrolase</keyword>
<evidence type="ECO:0000259" key="7">
    <source>
        <dbReference type="PROSITE" id="PS50994"/>
    </source>
</evidence>
<keyword evidence="1" id="KW-0808">Transferase</keyword>
<dbReference type="EC" id="3.1.26.4" evidence="8"/>
<dbReference type="GO" id="GO:0035613">
    <property type="term" value="F:RNA stem-loop binding"/>
    <property type="evidence" value="ECO:0007669"/>
    <property type="project" value="TreeGrafter"/>
</dbReference>
<dbReference type="PROSITE" id="PS50994">
    <property type="entry name" value="INTEGRASE"/>
    <property type="match status" value="1"/>
</dbReference>
<evidence type="ECO:0000256" key="5">
    <source>
        <dbReference type="ARBA" id="ARBA00022801"/>
    </source>
</evidence>
<protein>
    <submittedName>
        <fullName evidence="8">Putative Pol polyprotein</fullName>
        <ecNumber evidence="8">3.1.26.4</ecNumber>
    </submittedName>
</protein>
<dbReference type="InterPro" id="IPR012337">
    <property type="entry name" value="RNaseH-like_sf"/>
</dbReference>
<name>A0A061IGN8_CRIGR</name>
<evidence type="ECO:0000256" key="6">
    <source>
        <dbReference type="ARBA" id="ARBA00022918"/>
    </source>
</evidence>
<feature type="domain" description="Integrase catalytic" evidence="7">
    <location>
        <begin position="1"/>
        <end position="144"/>
    </location>
</feature>
<dbReference type="Pfam" id="PF00665">
    <property type="entry name" value="rve"/>
    <property type="match status" value="1"/>
</dbReference>
<organism evidence="8 9">
    <name type="scientific">Cricetulus griseus</name>
    <name type="common">Chinese hamster</name>
    <name type="synonym">Cricetulus barabensis griseus</name>
    <dbReference type="NCBI Taxonomy" id="10029"/>
    <lineage>
        <taxon>Eukaryota</taxon>
        <taxon>Metazoa</taxon>
        <taxon>Chordata</taxon>
        <taxon>Craniata</taxon>
        <taxon>Vertebrata</taxon>
        <taxon>Euteleostomi</taxon>
        <taxon>Mammalia</taxon>
        <taxon>Eutheria</taxon>
        <taxon>Euarchontoglires</taxon>
        <taxon>Glires</taxon>
        <taxon>Rodentia</taxon>
        <taxon>Myomorpha</taxon>
        <taxon>Muroidea</taxon>
        <taxon>Cricetidae</taxon>
        <taxon>Cricetinae</taxon>
        <taxon>Cricetulus</taxon>
    </lineage>
</organism>
<dbReference type="AlphaFoldDB" id="A0A061IGN8"/>
<dbReference type="Gene3D" id="3.30.420.10">
    <property type="entry name" value="Ribonuclease H-like superfamily/Ribonuclease H"/>
    <property type="match status" value="1"/>
</dbReference>
<dbReference type="GO" id="GO:0003964">
    <property type="term" value="F:RNA-directed DNA polymerase activity"/>
    <property type="evidence" value="ECO:0007669"/>
    <property type="project" value="UniProtKB-KW"/>
</dbReference>
<gene>
    <name evidence="8" type="ORF">H671_2g6469</name>
</gene>
<dbReference type="SUPFAM" id="SSF53098">
    <property type="entry name" value="Ribonuclease H-like"/>
    <property type="match status" value="1"/>
</dbReference>
<accession>A0A061IGN8</accession>
<keyword evidence="4" id="KW-0255">Endonuclease</keyword>
<dbReference type="InterPro" id="IPR001584">
    <property type="entry name" value="Integrase_cat-core"/>
</dbReference>
<evidence type="ECO:0000256" key="4">
    <source>
        <dbReference type="ARBA" id="ARBA00022759"/>
    </source>
</evidence>
<evidence type="ECO:0000313" key="8">
    <source>
        <dbReference type="EMBL" id="ERE83771.1"/>
    </source>
</evidence>
<proteinExistence type="predicted"/>
<dbReference type="PANTHER" id="PTHR41694">
    <property type="entry name" value="ENDOGENOUS RETROVIRUS GROUP K MEMBER POL PROTEIN"/>
    <property type="match status" value="1"/>
</dbReference>
<evidence type="ECO:0000313" key="9">
    <source>
        <dbReference type="Proteomes" id="UP000030759"/>
    </source>
</evidence>
<keyword evidence="6" id="KW-0695">RNA-directed DNA polymerase</keyword>
<sequence length="144" mass="16002">MDVTHIHEFGTLTYVHVSVDTRSGVIHATPLSGEKARKVIAHCLEAWAAWGMPQQLKTDNEPAYTAVSFSAFCKQMHIDLKHGLPYNPQGQGIVERAHRTLKECLIKQKGGIGQGRTPKERISLALLTLNFFQLDVDGRLAADR</sequence>
<evidence type="ECO:0000256" key="3">
    <source>
        <dbReference type="ARBA" id="ARBA00022722"/>
    </source>
</evidence>
<dbReference type="EMBL" id="KE668495">
    <property type="protein sequence ID" value="ERE83771.1"/>
    <property type="molecule type" value="Genomic_DNA"/>
</dbReference>
<evidence type="ECO:0000256" key="1">
    <source>
        <dbReference type="ARBA" id="ARBA00022679"/>
    </source>
</evidence>
<reference evidence="9" key="1">
    <citation type="journal article" date="2013" name="Nat. Biotechnol.">
        <title>Chinese hamster genome sequenced from sorted chromosomes.</title>
        <authorList>
            <person name="Brinkrolf K."/>
            <person name="Rupp O."/>
            <person name="Laux H."/>
            <person name="Kollin F."/>
            <person name="Ernst W."/>
            <person name="Linke B."/>
            <person name="Kofler R."/>
            <person name="Romand S."/>
            <person name="Hesse F."/>
            <person name="Budach W.E."/>
            <person name="Galosy S."/>
            <person name="Muller D."/>
            <person name="Noll T."/>
            <person name="Wienberg J."/>
            <person name="Jostock T."/>
            <person name="Leonard M."/>
            <person name="Grillari J."/>
            <person name="Tauch A."/>
            <person name="Goesmann A."/>
            <person name="Helk B."/>
            <person name="Mott J.E."/>
            <person name="Puhler A."/>
            <person name="Borth N."/>
        </authorList>
    </citation>
    <scope>NUCLEOTIDE SEQUENCE [LARGE SCALE GENOMIC DNA]</scope>
    <source>
        <strain evidence="9">17A/GY</strain>
    </source>
</reference>
<evidence type="ECO:0000256" key="2">
    <source>
        <dbReference type="ARBA" id="ARBA00022695"/>
    </source>
</evidence>
<dbReference type="GO" id="GO:0015074">
    <property type="term" value="P:DNA integration"/>
    <property type="evidence" value="ECO:0007669"/>
    <property type="project" value="InterPro"/>
</dbReference>